<dbReference type="EMBL" id="CAOQHR010000001">
    <property type="protein sequence ID" value="CAI6282757.1"/>
    <property type="molecule type" value="Genomic_DNA"/>
</dbReference>
<reference evidence="2" key="1">
    <citation type="submission" date="2023-01" db="EMBL/GenBank/DDBJ databases">
        <authorList>
            <person name="Van Ghelder C."/>
            <person name="Rancurel C."/>
        </authorList>
    </citation>
    <scope>NUCLEOTIDE SEQUENCE</scope>
    <source>
        <strain evidence="2">CNCM I-4278</strain>
    </source>
</reference>
<organism evidence="2 3">
    <name type="scientific">Periconia digitata</name>
    <dbReference type="NCBI Taxonomy" id="1303443"/>
    <lineage>
        <taxon>Eukaryota</taxon>
        <taxon>Fungi</taxon>
        <taxon>Dikarya</taxon>
        <taxon>Ascomycota</taxon>
        <taxon>Pezizomycotina</taxon>
        <taxon>Dothideomycetes</taxon>
        <taxon>Pleosporomycetidae</taxon>
        <taxon>Pleosporales</taxon>
        <taxon>Massarineae</taxon>
        <taxon>Periconiaceae</taxon>
        <taxon>Periconia</taxon>
    </lineage>
</organism>
<keyword evidence="1" id="KW-1133">Transmembrane helix</keyword>
<keyword evidence="1" id="KW-0812">Transmembrane</keyword>
<dbReference type="Proteomes" id="UP001152607">
    <property type="component" value="Unassembled WGS sequence"/>
</dbReference>
<name>A0A9W4XEV0_9PLEO</name>
<keyword evidence="1" id="KW-0472">Membrane</keyword>
<gene>
    <name evidence="2" type="ORF">PDIGIT_LOCUS2179</name>
</gene>
<sequence>MTNRSIATPKNPRITHRVPIMLLRLTFISSTETLALSIDLPDPVSRTWPCVGSHSGDKQTAWGESALLRRTLPFIPFKFKVELQNGPDFSLFFFFLASLCCWVFADDR</sequence>
<accession>A0A9W4XEV0</accession>
<evidence type="ECO:0000313" key="3">
    <source>
        <dbReference type="Proteomes" id="UP001152607"/>
    </source>
</evidence>
<feature type="transmembrane region" description="Helical" evidence="1">
    <location>
        <begin position="89"/>
        <end position="105"/>
    </location>
</feature>
<keyword evidence="3" id="KW-1185">Reference proteome</keyword>
<evidence type="ECO:0000256" key="1">
    <source>
        <dbReference type="SAM" id="Phobius"/>
    </source>
</evidence>
<protein>
    <submittedName>
        <fullName evidence="2">Uncharacterized protein</fullName>
    </submittedName>
</protein>
<evidence type="ECO:0000313" key="2">
    <source>
        <dbReference type="EMBL" id="CAI6282757.1"/>
    </source>
</evidence>
<proteinExistence type="predicted"/>
<dbReference type="AlphaFoldDB" id="A0A9W4XEV0"/>
<comment type="caution">
    <text evidence="2">The sequence shown here is derived from an EMBL/GenBank/DDBJ whole genome shotgun (WGS) entry which is preliminary data.</text>
</comment>